<keyword evidence="2" id="KW-1185">Reference proteome</keyword>
<dbReference type="EMBL" id="MCGT01000022">
    <property type="protein sequence ID" value="ORX50982.1"/>
    <property type="molecule type" value="Genomic_DNA"/>
</dbReference>
<gene>
    <name evidence="1" type="ORF">DM01DRAFT_300327</name>
</gene>
<comment type="caution">
    <text evidence="1">The sequence shown here is derived from an EMBL/GenBank/DDBJ whole genome shotgun (WGS) entry which is preliminary data.</text>
</comment>
<sequence>GQDAFDVHAVVQDRKLALLPISSAMESFLVLLGKLSITCVSDGQVSALKSVLITSCYFP</sequence>
<accession>A0A1X2GD41</accession>
<name>A0A1X2GD41_9FUNG</name>
<proteinExistence type="predicted"/>
<protein>
    <submittedName>
        <fullName evidence="1">Uncharacterized protein</fullName>
    </submittedName>
</protein>
<organism evidence="1 2">
    <name type="scientific">Hesseltinella vesiculosa</name>
    <dbReference type="NCBI Taxonomy" id="101127"/>
    <lineage>
        <taxon>Eukaryota</taxon>
        <taxon>Fungi</taxon>
        <taxon>Fungi incertae sedis</taxon>
        <taxon>Mucoromycota</taxon>
        <taxon>Mucoromycotina</taxon>
        <taxon>Mucoromycetes</taxon>
        <taxon>Mucorales</taxon>
        <taxon>Cunninghamellaceae</taxon>
        <taxon>Hesseltinella</taxon>
    </lineage>
</organism>
<feature type="non-terminal residue" evidence="1">
    <location>
        <position position="1"/>
    </location>
</feature>
<dbReference type="Proteomes" id="UP000242146">
    <property type="component" value="Unassembled WGS sequence"/>
</dbReference>
<dbReference type="AlphaFoldDB" id="A0A1X2GD41"/>
<evidence type="ECO:0000313" key="2">
    <source>
        <dbReference type="Proteomes" id="UP000242146"/>
    </source>
</evidence>
<reference evidence="1 2" key="1">
    <citation type="submission" date="2016-07" db="EMBL/GenBank/DDBJ databases">
        <title>Pervasive Adenine N6-methylation of Active Genes in Fungi.</title>
        <authorList>
            <consortium name="DOE Joint Genome Institute"/>
            <person name="Mondo S.J."/>
            <person name="Dannebaum R.O."/>
            <person name="Kuo R.C."/>
            <person name="Labutti K."/>
            <person name="Haridas S."/>
            <person name="Kuo A."/>
            <person name="Salamov A."/>
            <person name="Ahrendt S.R."/>
            <person name="Lipzen A."/>
            <person name="Sullivan W."/>
            <person name="Andreopoulos W.B."/>
            <person name="Clum A."/>
            <person name="Lindquist E."/>
            <person name="Daum C."/>
            <person name="Ramamoorthy G.K."/>
            <person name="Gryganskyi A."/>
            <person name="Culley D."/>
            <person name="Magnuson J.K."/>
            <person name="James T.Y."/>
            <person name="O'Malley M.A."/>
            <person name="Stajich J.E."/>
            <person name="Spatafora J.W."/>
            <person name="Visel A."/>
            <person name="Grigoriev I.V."/>
        </authorList>
    </citation>
    <scope>NUCLEOTIDE SEQUENCE [LARGE SCALE GENOMIC DNA]</scope>
    <source>
        <strain evidence="1 2">NRRL 3301</strain>
    </source>
</reference>
<evidence type="ECO:0000313" key="1">
    <source>
        <dbReference type="EMBL" id="ORX50982.1"/>
    </source>
</evidence>